<reference evidence="2" key="1">
    <citation type="submission" date="2016-10" db="EMBL/GenBank/DDBJ databases">
        <authorList>
            <person name="Varghese N."/>
            <person name="Submissions S."/>
        </authorList>
    </citation>
    <scope>NUCLEOTIDE SEQUENCE [LARGE SCALE GENOMIC DNA]</scope>
    <source>
        <strain evidence="2">DSM 43163</strain>
    </source>
</reference>
<evidence type="ECO:0000313" key="1">
    <source>
        <dbReference type="EMBL" id="SEG86506.1"/>
    </source>
</evidence>
<proteinExistence type="predicted"/>
<name>A0A1H6DPD7_9ACTN</name>
<gene>
    <name evidence="1" type="ORF">SAMN04489712_11998</name>
</gene>
<organism evidence="1 2">
    <name type="scientific">Thermomonospora echinospora</name>
    <dbReference type="NCBI Taxonomy" id="1992"/>
    <lineage>
        <taxon>Bacteria</taxon>
        <taxon>Bacillati</taxon>
        <taxon>Actinomycetota</taxon>
        <taxon>Actinomycetes</taxon>
        <taxon>Streptosporangiales</taxon>
        <taxon>Thermomonosporaceae</taxon>
        <taxon>Thermomonospora</taxon>
    </lineage>
</organism>
<evidence type="ECO:0000313" key="2">
    <source>
        <dbReference type="Proteomes" id="UP000236723"/>
    </source>
</evidence>
<accession>A0A1H6DPD7</accession>
<keyword evidence="2" id="KW-1185">Reference proteome</keyword>
<dbReference type="OrthoDB" id="3543186at2"/>
<dbReference type="AlphaFoldDB" id="A0A1H6DPD7"/>
<dbReference type="Proteomes" id="UP000236723">
    <property type="component" value="Unassembled WGS sequence"/>
</dbReference>
<sequence>MDVAAVSQAVALMAATGAVSGMGQHTALEVVERIRERVREVFGRDERSTESLEHAIEEPGDEARVRALAEALAWYAQRNEGFAEELDQWARDYEPSATVSQNVRAGRDAYTAGRDMTINQRPEG</sequence>
<dbReference type="EMBL" id="FNVO01000019">
    <property type="protein sequence ID" value="SEG86506.1"/>
    <property type="molecule type" value="Genomic_DNA"/>
</dbReference>
<dbReference type="RefSeq" id="WP_103942897.1">
    <property type="nucleotide sequence ID" value="NZ_FNVO01000019.1"/>
</dbReference>
<protein>
    <submittedName>
        <fullName evidence="1">Uncharacterized protein</fullName>
    </submittedName>
</protein>